<dbReference type="Proteomes" id="UP000069940">
    <property type="component" value="Unassembled WGS sequence"/>
</dbReference>
<name>A0ABM1YUH0_AEDAL</name>
<sequence length="578" mass="65334">MPNNNIPHLRLRHLNVRGLESHIDEIKLLLHRAEYHFFAVTETKLKPSSPVGPVRLPAYNFVKHSLPSTRGRGSKACGGIGLYVLKGLKAIPVLRSEHNLDAPLDQRFEYLAVQVKINDLSIGIVIVYNPNVSNPHFAPKKRYGERHFAHDLPAKKLWSNLRREGVHNNTKKNVSFDQADPNEMNRFFCEGHQRVINDREEEEEPEHRTATDRGGANFNFRRTTANEISRKIMEIQTNAAGSDGIPISFIKMLAPFVLPVLVHLYNAIIEARTFPAIWKSALITPIPKVGSPTEPKDFRPISVLPAVSKVLEKILLDQIVDHVDRNGNSLLATNQSGYRKGHSTTTALAKVTHDIYDHFDNDQCTVMVLVDFSLAFNCVNHRKLQRKLREEFHFSNNACDLIHSFLEHRTQAIYISGSIRDVDQLISTINSDLETIQHWARQNSLFPNPKKTQAIIFCKEGAVVPTTSIVFCGERINLAGNVVNLGIRMDCNLKWNGHINDVTAKVFGTLRTLRRFAPVLSVLTKLKLVRAVILPFLRTVMSSTIPDYLRRFVINLIAASRHQFASFIASDVEKPPLP</sequence>
<dbReference type="Pfam" id="PF00078">
    <property type="entry name" value="RVT_1"/>
    <property type="match status" value="1"/>
</dbReference>
<reference evidence="3" key="1">
    <citation type="journal article" date="2015" name="Proc. Natl. Acad. Sci. U.S.A.">
        <title>Genome sequence of the Asian Tiger mosquito, Aedes albopictus, reveals insights into its biology, genetics, and evolution.</title>
        <authorList>
            <person name="Chen X.G."/>
            <person name="Jiang X."/>
            <person name="Gu J."/>
            <person name="Xu M."/>
            <person name="Wu Y."/>
            <person name="Deng Y."/>
            <person name="Zhang C."/>
            <person name="Bonizzoni M."/>
            <person name="Dermauw W."/>
            <person name="Vontas J."/>
            <person name="Armbruster P."/>
            <person name="Huang X."/>
            <person name="Yang Y."/>
            <person name="Zhang H."/>
            <person name="He W."/>
            <person name="Peng H."/>
            <person name="Liu Y."/>
            <person name="Wu K."/>
            <person name="Chen J."/>
            <person name="Lirakis M."/>
            <person name="Topalis P."/>
            <person name="Van Leeuwen T."/>
            <person name="Hall A.B."/>
            <person name="Jiang X."/>
            <person name="Thorpe C."/>
            <person name="Mueller R.L."/>
            <person name="Sun C."/>
            <person name="Waterhouse R.M."/>
            <person name="Yan G."/>
            <person name="Tu Z.J."/>
            <person name="Fang X."/>
            <person name="James A.A."/>
        </authorList>
    </citation>
    <scope>NUCLEOTIDE SEQUENCE [LARGE SCALE GENOMIC DNA]</scope>
    <source>
        <strain evidence="3">Foshan</strain>
    </source>
</reference>
<feature type="domain" description="Reverse transcriptase" evidence="1">
    <location>
        <begin position="286"/>
        <end position="409"/>
    </location>
</feature>
<keyword evidence="3" id="KW-1185">Reference proteome</keyword>
<reference evidence="2" key="2">
    <citation type="submission" date="2025-05" db="UniProtKB">
        <authorList>
            <consortium name="EnsemblMetazoa"/>
        </authorList>
    </citation>
    <scope>IDENTIFICATION</scope>
    <source>
        <strain evidence="2">Foshan</strain>
    </source>
</reference>
<dbReference type="EnsemblMetazoa" id="AALFPA23_012265.R17528">
    <property type="protein sequence ID" value="AALFPA23_012265.P17528"/>
    <property type="gene ID" value="AALFPA23_012265"/>
</dbReference>
<accession>A0ABM1YUH0</accession>
<evidence type="ECO:0000259" key="1">
    <source>
        <dbReference type="Pfam" id="PF00078"/>
    </source>
</evidence>
<organism evidence="2 3">
    <name type="scientific">Aedes albopictus</name>
    <name type="common">Asian tiger mosquito</name>
    <name type="synonym">Stegomyia albopicta</name>
    <dbReference type="NCBI Taxonomy" id="7160"/>
    <lineage>
        <taxon>Eukaryota</taxon>
        <taxon>Metazoa</taxon>
        <taxon>Ecdysozoa</taxon>
        <taxon>Arthropoda</taxon>
        <taxon>Hexapoda</taxon>
        <taxon>Insecta</taxon>
        <taxon>Pterygota</taxon>
        <taxon>Neoptera</taxon>
        <taxon>Endopterygota</taxon>
        <taxon>Diptera</taxon>
        <taxon>Nematocera</taxon>
        <taxon>Culicoidea</taxon>
        <taxon>Culicidae</taxon>
        <taxon>Culicinae</taxon>
        <taxon>Aedini</taxon>
        <taxon>Aedes</taxon>
        <taxon>Stegomyia</taxon>
    </lineage>
</organism>
<dbReference type="PANTHER" id="PTHR36688:SF1">
    <property type="entry name" value="ENDONUCLEASE_EXONUCLEASE_PHOSPHATASE DOMAIN-CONTAINING PROTEIN"/>
    <property type="match status" value="1"/>
</dbReference>
<dbReference type="SUPFAM" id="SSF56219">
    <property type="entry name" value="DNase I-like"/>
    <property type="match status" value="1"/>
</dbReference>
<dbReference type="CDD" id="cd01650">
    <property type="entry name" value="RT_nLTR_like"/>
    <property type="match status" value="1"/>
</dbReference>
<dbReference type="InterPro" id="IPR036691">
    <property type="entry name" value="Endo/exonu/phosph_ase_sf"/>
</dbReference>
<protein>
    <recommendedName>
        <fullName evidence="1">Reverse transcriptase domain-containing protein</fullName>
    </recommendedName>
</protein>
<evidence type="ECO:0000313" key="3">
    <source>
        <dbReference type="Proteomes" id="UP000069940"/>
    </source>
</evidence>
<dbReference type="PANTHER" id="PTHR36688">
    <property type="entry name" value="ENDO/EXONUCLEASE/PHOSPHATASE DOMAIN-CONTAINING PROTEIN"/>
    <property type="match status" value="1"/>
</dbReference>
<dbReference type="InterPro" id="IPR052560">
    <property type="entry name" value="RdDP_mobile_element"/>
</dbReference>
<dbReference type="GeneID" id="134286287"/>
<dbReference type="InterPro" id="IPR043502">
    <property type="entry name" value="DNA/RNA_pol_sf"/>
</dbReference>
<dbReference type="Gene3D" id="3.60.10.10">
    <property type="entry name" value="Endonuclease/exonuclease/phosphatase"/>
    <property type="match status" value="1"/>
</dbReference>
<dbReference type="RefSeq" id="XP_062703870.1">
    <property type="nucleotide sequence ID" value="XM_062847886.1"/>
</dbReference>
<dbReference type="InterPro" id="IPR000477">
    <property type="entry name" value="RT_dom"/>
</dbReference>
<dbReference type="SUPFAM" id="SSF56672">
    <property type="entry name" value="DNA/RNA polymerases"/>
    <property type="match status" value="1"/>
</dbReference>
<proteinExistence type="predicted"/>
<evidence type="ECO:0000313" key="2">
    <source>
        <dbReference type="EnsemblMetazoa" id="AALFPA23_012265.P17528"/>
    </source>
</evidence>